<proteinExistence type="predicted"/>
<dbReference type="AlphaFoldDB" id="A0A316XE64"/>
<evidence type="ECO:0000313" key="3">
    <source>
        <dbReference type="Proteomes" id="UP000236594"/>
    </source>
</evidence>
<dbReference type="RefSeq" id="WP_103248707.1">
    <property type="nucleotide sequence ID" value="NZ_PPED02000001.1"/>
</dbReference>
<feature type="chain" id="PRO_5016418787" description="Lipoprotein" evidence="1">
    <location>
        <begin position="24"/>
        <end position="203"/>
    </location>
</feature>
<evidence type="ECO:0008006" key="4">
    <source>
        <dbReference type="Google" id="ProtNLM"/>
    </source>
</evidence>
<protein>
    <recommendedName>
        <fullName evidence="4">Lipoprotein</fullName>
    </recommendedName>
</protein>
<comment type="caution">
    <text evidence="2">The sequence shown here is derived from an EMBL/GenBank/DDBJ whole genome shotgun (WGS) entry which is preliminary data.</text>
</comment>
<sequence>MRKQIIYLFFLLFYSLQSCQSLSVSSDIPVVQNNKKVGFINQAADVKCESCYALRMVKANGKDLTFKVPVSLNNINNKNIFQEDYELLPEQSANGLSVRYNSLTTSDSYIFKIKKIKNNMVLTKVSKVSSTVYHHKIAKDDYADYPATSICEKEVNYILPDNQEINLNQYFISGDKNCFMCPSKYSVEECLEKKKTNAKFNWQ</sequence>
<dbReference type="OrthoDB" id="1342905at2"/>
<organism evidence="2 3">
    <name type="scientific">Chryseobacterium phosphatilyticum</name>
    <dbReference type="NCBI Taxonomy" id="475075"/>
    <lineage>
        <taxon>Bacteria</taxon>
        <taxon>Pseudomonadati</taxon>
        <taxon>Bacteroidota</taxon>
        <taxon>Flavobacteriia</taxon>
        <taxon>Flavobacteriales</taxon>
        <taxon>Weeksellaceae</taxon>
        <taxon>Chryseobacterium group</taxon>
        <taxon>Chryseobacterium</taxon>
    </lineage>
</organism>
<dbReference type="EMBL" id="PPED02000001">
    <property type="protein sequence ID" value="PWN72172.1"/>
    <property type="molecule type" value="Genomic_DNA"/>
</dbReference>
<keyword evidence="1" id="KW-0732">Signal</keyword>
<dbReference type="PROSITE" id="PS51257">
    <property type="entry name" value="PROKAR_LIPOPROTEIN"/>
    <property type="match status" value="1"/>
</dbReference>
<feature type="signal peptide" evidence="1">
    <location>
        <begin position="1"/>
        <end position="23"/>
    </location>
</feature>
<accession>A0A316XE64</accession>
<name>A0A316XE64_9FLAO</name>
<evidence type="ECO:0000256" key="1">
    <source>
        <dbReference type="SAM" id="SignalP"/>
    </source>
</evidence>
<keyword evidence="3" id="KW-1185">Reference proteome</keyword>
<dbReference type="Proteomes" id="UP000236594">
    <property type="component" value="Unassembled WGS sequence"/>
</dbReference>
<evidence type="ECO:0000313" key="2">
    <source>
        <dbReference type="EMBL" id="PWN72172.1"/>
    </source>
</evidence>
<reference evidence="2 3" key="1">
    <citation type="submission" date="2018-04" db="EMBL/GenBank/DDBJ databases">
        <title>Draft Genome Sequence of Phosphate-Solubilizing Chryseobacterium sp. ISE14 that is a Biocontrol and Plant Growth-Promoting Rhizobacterium Isolated from Cucumber.</title>
        <authorList>
            <person name="Jeong J.-J."/>
            <person name="Sang M.K."/>
            <person name="Choi I.-G."/>
            <person name="Kim K.D."/>
        </authorList>
    </citation>
    <scope>NUCLEOTIDE SEQUENCE [LARGE SCALE GENOMIC DNA]</scope>
    <source>
        <strain evidence="2 3">ISE14</strain>
    </source>
</reference>
<gene>
    <name evidence="2" type="ORF">C1631_006115</name>
</gene>